<evidence type="ECO:0000313" key="1">
    <source>
        <dbReference type="EMBL" id="PIR45777.1"/>
    </source>
</evidence>
<name>A0A2H0RH42_9BACT</name>
<protein>
    <submittedName>
        <fullName evidence="1">Uncharacterized protein</fullName>
    </submittedName>
</protein>
<accession>A0A2H0RH42</accession>
<dbReference type="AlphaFoldDB" id="A0A2H0RH42"/>
<comment type="caution">
    <text evidence="1">The sequence shown here is derived from an EMBL/GenBank/DDBJ whole genome shotgun (WGS) entry which is preliminary data.</text>
</comment>
<sequence>MKNFIKQNFVILLAFALPLLLIVGVALSVRLPGMLLKTDYNFVYATCSGSTDHYPYRCKDYLQERYEVKNGKLITKEVSPILDSEKPSVPPRGINYEGRLFLHNTAENVSREITLAEAEKLNLNSLLTSPDGVTFSSNYDREAEFFPFFGGNSSFGYYLTQGRSKSRVNLVNGDNRYYDYQNNFRFLGWVVSE</sequence>
<reference evidence="1 2" key="1">
    <citation type="submission" date="2017-09" db="EMBL/GenBank/DDBJ databases">
        <title>Depth-based differentiation of microbial function through sediment-hosted aquifers and enrichment of novel symbionts in the deep terrestrial subsurface.</title>
        <authorList>
            <person name="Probst A.J."/>
            <person name="Ladd B."/>
            <person name="Jarett J.K."/>
            <person name="Geller-Mcgrath D.E."/>
            <person name="Sieber C.M."/>
            <person name="Emerson J.B."/>
            <person name="Anantharaman K."/>
            <person name="Thomas B.C."/>
            <person name="Malmstrom R."/>
            <person name="Stieglmeier M."/>
            <person name="Klingl A."/>
            <person name="Woyke T."/>
            <person name="Ryan C.M."/>
            <person name="Banfield J.F."/>
        </authorList>
    </citation>
    <scope>NUCLEOTIDE SEQUENCE [LARGE SCALE GENOMIC DNA]</scope>
    <source>
        <strain evidence="1">CG10_big_fil_rev_8_21_14_0_10_49_38</strain>
    </source>
</reference>
<organism evidence="1 2">
    <name type="scientific">Candidatus Vogelbacteria bacterium CG10_big_fil_rev_8_21_14_0_10_49_38</name>
    <dbReference type="NCBI Taxonomy" id="1975043"/>
    <lineage>
        <taxon>Bacteria</taxon>
        <taxon>Candidatus Vogeliibacteriota</taxon>
    </lineage>
</organism>
<evidence type="ECO:0000313" key="2">
    <source>
        <dbReference type="Proteomes" id="UP000230431"/>
    </source>
</evidence>
<proteinExistence type="predicted"/>
<gene>
    <name evidence="1" type="ORF">COV08_03340</name>
</gene>
<dbReference type="Proteomes" id="UP000230431">
    <property type="component" value="Unassembled WGS sequence"/>
</dbReference>
<dbReference type="EMBL" id="PCYK01000029">
    <property type="protein sequence ID" value="PIR45777.1"/>
    <property type="molecule type" value="Genomic_DNA"/>
</dbReference>